<dbReference type="PRINTS" id="PR00987">
    <property type="entry name" value="TRNASYNTHGLU"/>
</dbReference>
<dbReference type="Gene3D" id="2.40.240.100">
    <property type="match status" value="1"/>
</dbReference>
<evidence type="ECO:0000313" key="17">
    <source>
        <dbReference type="Proteomes" id="UP000028027"/>
    </source>
</evidence>
<dbReference type="Pfam" id="PF20974">
    <property type="entry name" value="tRNA-synt_1c_C2"/>
    <property type="match status" value="1"/>
</dbReference>
<keyword evidence="17" id="KW-1185">Reference proteome</keyword>
<name>A0A081S405_9ARCH</name>
<dbReference type="InterPro" id="IPR001412">
    <property type="entry name" value="aa-tRNA-synth_I_CS"/>
</dbReference>
<dbReference type="InterPro" id="IPR020056">
    <property type="entry name" value="Rbsml_bL25/Gln-tRNA_synth_N"/>
</dbReference>
<dbReference type="EC" id="6.1.1.17" evidence="3 11"/>
<keyword evidence="9 12" id="KW-0030">Aminoacyl-tRNA synthetase</keyword>
<feature type="non-terminal residue" evidence="16">
    <location>
        <position position="1"/>
    </location>
</feature>
<gene>
    <name evidence="16" type="ORF">AAA799E16_01673</name>
</gene>
<dbReference type="GO" id="GO:0006424">
    <property type="term" value="P:glutamyl-tRNA aminoacylation"/>
    <property type="evidence" value="ECO:0007669"/>
    <property type="project" value="UniProtKB-UniRule"/>
</dbReference>
<evidence type="ECO:0000256" key="7">
    <source>
        <dbReference type="ARBA" id="ARBA00022840"/>
    </source>
</evidence>
<evidence type="ECO:0000256" key="12">
    <source>
        <dbReference type="RuleBase" id="RU363037"/>
    </source>
</evidence>
<dbReference type="PATRIC" id="fig|1502292.3.peg.1544"/>
<evidence type="ECO:0000259" key="15">
    <source>
        <dbReference type="Pfam" id="PF20974"/>
    </source>
</evidence>
<dbReference type="GO" id="GO:0032991">
    <property type="term" value="C:protein-containing complex"/>
    <property type="evidence" value="ECO:0007669"/>
    <property type="project" value="UniProtKB-ARBA"/>
</dbReference>
<keyword evidence="7 12" id="KW-0067">ATP-binding</keyword>
<comment type="caution">
    <text evidence="16">The sequence shown here is derived from an EMBL/GenBank/DDBJ whole genome shotgun (WGS) entry which is preliminary data.</text>
</comment>
<comment type="similarity">
    <text evidence="2">Belongs to the class-I aminoacyl-tRNA synthetase family. Glutamate--tRNA ligase type 2 subfamily.</text>
</comment>
<dbReference type="PANTHER" id="PTHR43097">
    <property type="entry name" value="GLUTAMINE-TRNA LIGASE"/>
    <property type="match status" value="1"/>
</dbReference>
<dbReference type="FunFam" id="3.40.50.620:FF:000037">
    <property type="entry name" value="Glutamine--tRNA ligase cytoplasmic"/>
    <property type="match status" value="1"/>
</dbReference>
<keyword evidence="5 12" id="KW-0436">Ligase</keyword>
<evidence type="ECO:0000259" key="14">
    <source>
        <dbReference type="Pfam" id="PF03950"/>
    </source>
</evidence>
<evidence type="ECO:0000256" key="2">
    <source>
        <dbReference type="ARBA" id="ARBA00008927"/>
    </source>
</evidence>
<organism evidence="16 17">
    <name type="scientific">Marine Group I thaumarchaeote SCGC AAA799-E16</name>
    <dbReference type="NCBI Taxonomy" id="1502292"/>
    <lineage>
        <taxon>Archaea</taxon>
        <taxon>Nitrososphaerota</taxon>
        <taxon>Marine Group I</taxon>
    </lineage>
</organism>
<accession>A0A081S405</accession>
<dbReference type="GO" id="GO:0043604">
    <property type="term" value="P:amide biosynthetic process"/>
    <property type="evidence" value="ECO:0007669"/>
    <property type="project" value="TreeGrafter"/>
</dbReference>
<feature type="domain" description="Glutamyl/glutaminyl-tRNA synthetase class Ib anti-codon binding" evidence="14">
    <location>
        <begin position="364"/>
        <end position="442"/>
    </location>
</feature>
<dbReference type="Proteomes" id="UP000028027">
    <property type="component" value="Unassembled WGS sequence"/>
</dbReference>
<sequence>VKEISGEISEIVASVNQLSQEQQQKELEENFPDALVPKEKVEEREGLPELKNAEQGKVVTRFPPEPNGYPHIGHAKAAIINSEYAKMYGGKFILRMDDTNPEAERMEYHAAIKVGLEWLGIEFDQVKNTSDDMEIFYEKGMELINSGKAYVCTCKREDISKNRRERKACKCSMEDIGKNNKNWEKMQNKFKPGEAIVRFRGDMKADNAVMRDPVLLRIIDEKHYTVGDKYRIWPSYDFAVAIEDSIDGVTHAFRSKEFELRKELIDAILDALGMRKPQQGFFSRLEFKGMPISKRIIKPLIEEGKVSWYDDPRLPTLEALRRRGIKPEAIRKFIMSLGLTKANTLAPFDALEAFNRKFVDADSMRLFMVKNAKKLKIKNLPISVVEIPNHPINDMGKRKIEITEDFYISGDDAELIKEQTSIRLLGLGNVKITKVSDEFEGEFVGEGDSSNIPKIQWVPQKTAHEIKMIVPKILFNGEEFNEESLEELDVYTEPQYLQLKEGEEIQFVRFGYCRKDSQNQAIFTHK</sequence>
<dbReference type="Pfam" id="PF00749">
    <property type="entry name" value="tRNA-synt_1c"/>
    <property type="match status" value="1"/>
</dbReference>
<feature type="domain" description="tRNA synthetases class I (E and Q) anti-codon binding" evidence="15">
    <location>
        <begin position="454"/>
        <end position="516"/>
    </location>
</feature>
<protein>
    <recommendedName>
        <fullName evidence="3 11">Glutamate--tRNA ligase</fullName>
        <ecNumber evidence="3 11">6.1.1.17</ecNumber>
    </recommendedName>
</protein>
<evidence type="ECO:0000256" key="9">
    <source>
        <dbReference type="ARBA" id="ARBA00023146"/>
    </source>
</evidence>
<evidence type="ECO:0000256" key="1">
    <source>
        <dbReference type="ARBA" id="ARBA00004496"/>
    </source>
</evidence>
<keyword evidence="6 12" id="KW-0547">Nucleotide-binding</keyword>
<dbReference type="Gene3D" id="2.40.240.10">
    <property type="entry name" value="Ribosomal Protein L25, Chain P"/>
    <property type="match status" value="1"/>
</dbReference>
<dbReference type="InterPro" id="IPR049437">
    <property type="entry name" value="tRNA-synt_1c_C2"/>
</dbReference>
<dbReference type="InterPro" id="IPR000924">
    <property type="entry name" value="Glu/Gln-tRNA-synth"/>
</dbReference>
<dbReference type="GO" id="GO:0005829">
    <property type="term" value="C:cytosol"/>
    <property type="evidence" value="ECO:0007669"/>
    <property type="project" value="TreeGrafter"/>
</dbReference>
<dbReference type="SUPFAM" id="SSF52374">
    <property type="entry name" value="Nucleotidylyl transferase"/>
    <property type="match status" value="1"/>
</dbReference>
<dbReference type="InterPro" id="IPR004526">
    <property type="entry name" value="Glu-tRNA-synth_arc/euk"/>
</dbReference>
<dbReference type="GO" id="GO:0005524">
    <property type="term" value="F:ATP binding"/>
    <property type="evidence" value="ECO:0007669"/>
    <property type="project" value="UniProtKB-KW"/>
</dbReference>
<dbReference type="EMBL" id="JNVL01000035">
    <property type="protein sequence ID" value="KER05658.1"/>
    <property type="molecule type" value="Genomic_DNA"/>
</dbReference>
<dbReference type="InterPro" id="IPR020059">
    <property type="entry name" value="Glu/Gln-tRNA-synth_Ib_codon-bd"/>
</dbReference>
<dbReference type="PROSITE" id="PS00178">
    <property type="entry name" value="AA_TRNA_LIGASE_I"/>
    <property type="match status" value="1"/>
</dbReference>
<dbReference type="NCBIfam" id="TIGR00463">
    <property type="entry name" value="gltX_arch"/>
    <property type="match status" value="1"/>
</dbReference>
<keyword evidence="8 12" id="KW-0648">Protein biosynthesis</keyword>
<dbReference type="PANTHER" id="PTHR43097:SF5">
    <property type="entry name" value="GLUTAMATE--TRNA LIGASE"/>
    <property type="match status" value="1"/>
</dbReference>
<dbReference type="InterPro" id="IPR050132">
    <property type="entry name" value="Gln/Glu-tRNA_Ligase"/>
</dbReference>
<comment type="catalytic activity">
    <reaction evidence="10">
        <text>tRNA(Glu) + L-glutamate + ATP = L-glutamyl-tRNA(Glu) + AMP + diphosphate</text>
        <dbReference type="Rhea" id="RHEA:23540"/>
        <dbReference type="Rhea" id="RHEA-COMP:9663"/>
        <dbReference type="Rhea" id="RHEA-COMP:9680"/>
        <dbReference type="ChEBI" id="CHEBI:29985"/>
        <dbReference type="ChEBI" id="CHEBI:30616"/>
        <dbReference type="ChEBI" id="CHEBI:33019"/>
        <dbReference type="ChEBI" id="CHEBI:78442"/>
        <dbReference type="ChEBI" id="CHEBI:78520"/>
        <dbReference type="ChEBI" id="CHEBI:456215"/>
        <dbReference type="EC" id="6.1.1.17"/>
    </reaction>
</comment>
<evidence type="ECO:0000256" key="4">
    <source>
        <dbReference type="ARBA" id="ARBA00022490"/>
    </source>
</evidence>
<evidence type="ECO:0000256" key="5">
    <source>
        <dbReference type="ARBA" id="ARBA00022598"/>
    </source>
</evidence>
<evidence type="ECO:0000256" key="11">
    <source>
        <dbReference type="NCBIfam" id="TIGR00463"/>
    </source>
</evidence>
<dbReference type="InterPro" id="IPR011035">
    <property type="entry name" value="Ribosomal_bL25/Gln-tRNA_synth"/>
</dbReference>
<proteinExistence type="inferred from homology"/>
<evidence type="ECO:0000313" key="16">
    <source>
        <dbReference type="EMBL" id="KER05658.1"/>
    </source>
</evidence>
<dbReference type="InterPro" id="IPR020058">
    <property type="entry name" value="Glu/Gln-tRNA-synth_Ib_cat-dom"/>
</dbReference>
<dbReference type="GO" id="GO:0004818">
    <property type="term" value="F:glutamate-tRNA ligase activity"/>
    <property type="evidence" value="ECO:0007669"/>
    <property type="project" value="UniProtKB-UniRule"/>
</dbReference>
<evidence type="ECO:0000256" key="10">
    <source>
        <dbReference type="ARBA" id="ARBA00048351"/>
    </source>
</evidence>
<dbReference type="Gene3D" id="3.40.50.620">
    <property type="entry name" value="HUPs"/>
    <property type="match status" value="1"/>
</dbReference>
<comment type="subcellular location">
    <subcellularLocation>
        <location evidence="1">Cytoplasm</location>
    </subcellularLocation>
</comment>
<dbReference type="Pfam" id="PF03950">
    <property type="entry name" value="tRNA-synt_1c_C"/>
    <property type="match status" value="1"/>
</dbReference>
<dbReference type="AlphaFoldDB" id="A0A081S405"/>
<dbReference type="SUPFAM" id="SSF50715">
    <property type="entry name" value="Ribosomal protein L25-like"/>
    <property type="match status" value="1"/>
</dbReference>
<feature type="domain" description="Glutamyl/glutaminyl-tRNA synthetase class Ib catalytic" evidence="13">
    <location>
        <begin position="57"/>
        <end position="358"/>
    </location>
</feature>
<evidence type="ECO:0000256" key="8">
    <source>
        <dbReference type="ARBA" id="ARBA00022917"/>
    </source>
</evidence>
<evidence type="ECO:0000256" key="3">
    <source>
        <dbReference type="ARBA" id="ARBA00012835"/>
    </source>
</evidence>
<dbReference type="HAMAP" id="MF_02076">
    <property type="entry name" value="Glu_tRNA_synth_type2"/>
    <property type="match status" value="1"/>
</dbReference>
<dbReference type="InterPro" id="IPR014729">
    <property type="entry name" value="Rossmann-like_a/b/a_fold"/>
</dbReference>
<reference evidence="16 17" key="1">
    <citation type="submission" date="2014-06" db="EMBL/GenBank/DDBJ databases">
        <authorList>
            <person name="Ngugi D.K."/>
            <person name="Blom J."/>
            <person name="Alam I."/>
            <person name="Rashid M."/>
            <person name="Ba Alawi W."/>
            <person name="Zhang G."/>
            <person name="Hikmawan T."/>
            <person name="Guan Y."/>
            <person name="Antunes A."/>
            <person name="Siam R."/>
            <person name="Eldorry H."/>
            <person name="Bajic V."/>
            <person name="Stingl U."/>
        </authorList>
    </citation>
    <scope>NUCLEOTIDE SEQUENCE [LARGE SCALE GENOMIC DNA]</scope>
    <source>
        <strain evidence="16">SCGC AAA799-E16</strain>
    </source>
</reference>
<keyword evidence="4" id="KW-0963">Cytoplasm</keyword>
<evidence type="ECO:0000259" key="13">
    <source>
        <dbReference type="Pfam" id="PF00749"/>
    </source>
</evidence>
<evidence type="ECO:0000256" key="6">
    <source>
        <dbReference type="ARBA" id="ARBA00022741"/>
    </source>
</evidence>